<reference evidence="16" key="1">
    <citation type="submission" date="2018-05" db="EMBL/GenBank/DDBJ databases">
        <title>Genomic characterization of Erethizon dorsatum papillomavirus 2, a new papillomavirus species marked by its exceptional genome size.</title>
        <authorList>
            <person name="Vanmechelen B."/>
            <person name="Lockwood S.L."/>
            <person name="Schwartz S.L."/>
            <person name="Maes R."/>
            <person name="Maes P."/>
        </authorList>
    </citation>
    <scope>NUCLEOTIDE SEQUENCE [LARGE SCALE GENOMIC DNA]</scope>
    <source>
        <strain evidence="16">AZ-SWCC-2016</strain>
    </source>
</reference>
<comment type="PTM">
    <text evidence="15">Highly phosphorylated.</text>
</comment>
<keyword evidence="3 15" id="KW-0167">Capsid protein</keyword>
<accession>A0A2Z5ENG8</accession>
<keyword evidence="11 15" id="KW-1176">Cytoplasmic inwards viral transport</keyword>
<keyword evidence="5 15" id="KW-0945">Host-virus interaction</keyword>
<evidence type="ECO:0000256" key="13">
    <source>
        <dbReference type="ARBA" id="ARBA00023157"/>
    </source>
</evidence>
<keyword evidence="1 15" id="KW-1163">Viral penetration into host nucleus</keyword>
<dbReference type="InterPro" id="IPR000784">
    <property type="entry name" value="Late_L2"/>
</dbReference>
<evidence type="ECO:0000256" key="10">
    <source>
        <dbReference type="ARBA" id="ARBA00023046"/>
    </source>
</evidence>
<dbReference type="GO" id="GO:0075521">
    <property type="term" value="P:microtubule-dependent intracellular transport of viral material towards nucleus"/>
    <property type="evidence" value="ECO:0007669"/>
    <property type="project" value="UniProtKB-UniRule"/>
</dbReference>
<evidence type="ECO:0000313" key="16">
    <source>
        <dbReference type="EMBL" id="AXB87781.1"/>
    </source>
</evidence>
<evidence type="ECO:0000256" key="5">
    <source>
        <dbReference type="ARBA" id="ARBA00022581"/>
    </source>
</evidence>
<organism evidence="16">
    <name type="scientific">Erethizon dorsatum papillomavirus 2</name>
    <dbReference type="NCBI Taxonomy" id="2268125"/>
    <lineage>
        <taxon>Viruses</taxon>
        <taxon>Monodnaviria</taxon>
        <taxon>Shotokuvirae</taxon>
        <taxon>Cossaviricota</taxon>
        <taxon>Papovaviricetes</taxon>
        <taxon>Zurhausenvirales</taxon>
        <taxon>Papillomaviridae</taxon>
    </lineage>
</organism>
<evidence type="ECO:0000256" key="4">
    <source>
        <dbReference type="ARBA" id="ARBA00022562"/>
    </source>
</evidence>
<evidence type="ECO:0000256" key="7">
    <source>
        <dbReference type="ARBA" id="ARBA00022844"/>
    </source>
</evidence>
<evidence type="ECO:0000256" key="6">
    <source>
        <dbReference type="ARBA" id="ARBA00022812"/>
    </source>
</evidence>
<dbReference type="Proteomes" id="UP000290659">
    <property type="component" value="Segment"/>
</dbReference>
<evidence type="ECO:0000256" key="14">
    <source>
        <dbReference type="ARBA" id="ARBA00023296"/>
    </source>
</evidence>
<evidence type="ECO:0000256" key="1">
    <source>
        <dbReference type="ARBA" id="ARBA00022524"/>
    </source>
</evidence>
<dbReference type="GO" id="GO:0003677">
    <property type="term" value="F:DNA binding"/>
    <property type="evidence" value="ECO:0007669"/>
    <property type="project" value="UniProtKB-UniRule"/>
</dbReference>
<keyword evidence="7 15" id="KW-0946">Virion</keyword>
<name>A0A2Z5ENG8_9PAPI</name>
<keyword evidence="14 15" id="KW-1160">Virus entry into host cell</keyword>
<keyword evidence="6" id="KW-1040">Host Golgi apparatus</keyword>
<comment type="function">
    <text evidence="15">Minor protein of the capsid that localizes along the inner surface of the virion, within the central cavities beneath the L1 pentamers. Plays a role in capsid stabilization through interaction with the major capsid protein L1. Once the virion enters the host cell, L2 escorts the genomic DNA into the nucleus by promoting escape from the endosomal compartments and traffic through the host Golgi network. Mechanistically, the C-terminus of L2 possesses a cell-penetrating peptide that protudes from the host endosome, interacts with host cytoplasmic retromer cargo and thereby mediates the capsid delivery to the host trans-Golgi network. Plays a role through its interaction with host dynein in the intracellular microtubule-dependent transport of viral capsid toward the nucleus. Mediates the viral genome import into the nucleus through binding to host importins. Once within the nucleus, L2 localizes viral genomes to host PML bodies in order to activate early gene expression for establishment of infection. Later on, promotes late gene expression by interacting with the viral E2 protein and by inhibiting its transcriptional activation functions. During virion assembly, encapsidates the genome by direct interaction with the viral DNA.</text>
</comment>
<protein>
    <recommendedName>
        <fullName evidence="15">Minor capsid protein L2</fullName>
    </recommendedName>
</protein>
<evidence type="ECO:0000256" key="11">
    <source>
        <dbReference type="ARBA" id="ARBA00023120"/>
    </source>
</evidence>
<keyword evidence="12 15" id="KW-0238">DNA-binding</keyword>
<keyword evidence="10" id="KW-1039">Host endosome</keyword>
<dbReference type="GO" id="GO:0046718">
    <property type="term" value="P:symbiont entry into host cell"/>
    <property type="evidence" value="ECO:0007669"/>
    <property type="project" value="UniProtKB-KW"/>
</dbReference>
<keyword evidence="13 15" id="KW-1015">Disulfide bond</keyword>
<feature type="disulfide bond" evidence="15">
    <location>
        <begin position="21"/>
        <end position="27"/>
    </location>
</feature>
<keyword evidence="4 15" id="KW-1048">Host nucleus</keyword>
<dbReference type="GO" id="GO:0019028">
    <property type="term" value="C:viral capsid"/>
    <property type="evidence" value="ECO:0007669"/>
    <property type="project" value="UniProtKB-UniRule"/>
</dbReference>
<evidence type="ECO:0000256" key="9">
    <source>
        <dbReference type="ARBA" id="ARBA00022952"/>
    </source>
</evidence>
<comment type="similarity">
    <text evidence="15">Belongs to the papillomaviridae L2 protein family.</text>
</comment>
<evidence type="ECO:0000256" key="12">
    <source>
        <dbReference type="ARBA" id="ARBA00023125"/>
    </source>
</evidence>
<keyword evidence="8 15" id="KW-0426">Late protein</keyword>
<dbReference type="GO" id="GO:0005198">
    <property type="term" value="F:structural molecule activity"/>
    <property type="evidence" value="ECO:0007669"/>
    <property type="project" value="UniProtKB-UniRule"/>
</dbReference>
<evidence type="ECO:0000256" key="2">
    <source>
        <dbReference type="ARBA" id="ARBA00022553"/>
    </source>
</evidence>
<evidence type="ECO:0000256" key="3">
    <source>
        <dbReference type="ARBA" id="ARBA00022561"/>
    </source>
</evidence>
<keyword evidence="2 15" id="KW-0597">Phosphoprotein</keyword>
<evidence type="ECO:0000256" key="8">
    <source>
        <dbReference type="ARBA" id="ARBA00022921"/>
    </source>
</evidence>
<dbReference type="Pfam" id="PF00513">
    <property type="entry name" value="Late_protein_L2"/>
    <property type="match status" value="1"/>
</dbReference>
<comment type="subcellular location">
    <subcellularLocation>
        <location evidence="15">Virion</location>
    </subcellularLocation>
    <subcellularLocation>
        <location evidence="15">Host nucleus</location>
    </subcellularLocation>
</comment>
<proteinExistence type="inferred from homology"/>
<dbReference type="GO" id="GO:0042025">
    <property type="term" value="C:host cell nucleus"/>
    <property type="evidence" value="ECO:0007669"/>
    <property type="project" value="UniProtKB-SubCell"/>
</dbReference>
<gene>
    <name evidence="15" type="primary">L2</name>
</gene>
<dbReference type="GO" id="GO:0043657">
    <property type="term" value="C:host cell"/>
    <property type="evidence" value="ECO:0007669"/>
    <property type="project" value="GOC"/>
</dbReference>
<sequence length="515" mass="55824">MVAVKRRRLKRDSPENIYRQCQISGNCPPDVKNKIEQNTLADRILKWLSSIIYLGGLGIGTGRGTGGSRGYGPINPGGRVTGTGEVVHPAIPVDPIGPTDIIPVDPNSSSIVPLLEGGPTGDVPDILPGPSGGEVTSGLDFASVDVTTSVETIAEIAPTVDVTVQGAGEDTGATVVRPSTSRGATSTFFNPAYVSSIQPPAIAGEVGGEISGLDVTDLSGFTAATFDRAGLQEEIELMDIVDLEGEGVFDIFEPPSTSTPRNSLQRLIGRARQLYNRRIRQQPVRNPLFIQRPQQLVTFEYENPAFSDPEVTMIFERDVAEVQIPPDFDFLDVARLGRPYLSETADRTVRVSRLGQRSSLQTRQGTVVGERVHYYYDLSPIAAVESSSESIELNTLSAAPIQEGTVDTSIDNSSALLLDVFEEDFSNSRLHIPLYAGTRNYNVLEIPLVNRPSLPLLDDSGIWHLSGAPAGMAVQSSSEGDTTLVTVPFTSVDYYLHPSLVKRRRRRRRPFGDFF</sequence>
<dbReference type="EMBL" id="MH376689">
    <property type="protein sequence ID" value="AXB87781.1"/>
    <property type="molecule type" value="Genomic_DNA"/>
</dbReference>
<keyword evidence="9 15" id="KW-1177">Microtubular inwards viral transport</keyword>
<comment type="caution">
    <text evidence="15">Lacks conserved residue(s) required for the propagation of feature annotation.</text>
</comment>
<dbReference type="GO" id="GO:0075732">
    <property type="term" value="P:viral penetration into host nucleus"/>
    <property type="evidence" value="ECO:0007669"/>
    <property type="project" value="UniProtKB-KW"/>
</dbReference>
<dbReference type="HAMAP" id="MF_04003">
    <property type="entry name" value="PPV_L2"/>
    <property type="match status" value="1"/>
</dbReference>
<evidence type="ECO:0000256" key="15">
    <source>
        <dbReference type="HAMAP-Rule" id="MF_04003"/>
    </source>
</evidence>
<comment type="subunit">
    <text evidence="15">Interacts with major capsid protein L1. Interacts with E2; this interaction inhibits E2 transcriptional activity but not the DNA replication function E2. Interacts with host HSPA8; this interaction is required for L2 nuclear translocation. Interacts with host importins KPNB2 and KPNB3. Forms a complex with importin alpha2-beta1 heterodimers via interaction with the importin alpha2 adapter. Interacts with host DYNLT1; this interaction is essential for virus intracellular transport during entry. Interacts (via C-terminus) with host retromer subunits VPS35 AND VPS29.</text>
</comment>